<feature type="binding site" evidence="14">
    <location>
        <position position="239"/>
    </location>
    <ligand>
        <name>(6S)-NADPHX</name>
        <dbReference type="ChEBI" id="CHEBI:64076"/>
    </ligand>
</feature>
<dbReference type="SUPFAM" id="SSF56214">
    <property type="entry name" value="4'-phosphopantetheinyl transferase"/>
    <property type="match status" value="1"/>
</dbReference>
<comment type="subcellular location">
    <subcellularLocation>
        <location evidence="13">Cytoplasm</location>
    </subcellularLocation>
</comment>
<dbReference type="NCBIfam" id="TIGR00516">
    <property type="entry name" value="acpS"/>
    <property type="match status" value="1"/>
</dbReference>
<keyword evidence="11 13" id="KW-0275">Fatty acid biosynthesis</keyword>
<keyword evidence="3 13" id="KW-0479">Metal-binding</keyword>
<dbReference type="EC" id="4.2.1.136" evidence="14"/>
<keyword evidence="6 14" id="KW-0067">ATP-binding</keyword>
<evidence type="ECO:0000256" key="14">
    <source>
        <dbReference type="HAMAP-Rule" id="MF_01965"/>
    </source>
</evidence>
<dbReference type="Proteomes" id="UP000245423">
    <property type="component" value="Chromosome 1"/>
</dbReference>
<keyword evidence="1 13" id="KW-0444">Lipid biosynthesis</keyword>
<comment type="catalytic activity">
    <reaction evidence="14">
        <text>(6S)-NADPHX + ADP = AMP + phosphate + NADPH + H(+)</text>
        <dbReference type="Rhea" id="RHEA:32235"/>
        <dbReference type="ChEBI" id="CHEBI:15378"/>
        <dbReference type="ChEBI" id="CHEBI:43474"/>
        <dbReference type="ChEBI" id="CHEBI:57783"/>
        <dbReference type="ChEBI" id="CHEBI:64076"/>
        <dbReference type="ChEBI" id="CHEBI:456215"/>
        <dbReference type="ChEBI" id="CHEBI:456216"/>
        <dbReference type="EC" id="4.2.1.136"/>
    </reaction>
</comment>
<evidence type="ECO:0000256" key="7">
    <source>
        <dbReference type="ARBA" id="ARBA00022842"/>
    </source>
</evidence>
<evidence type="ECO:0000256" key="2">
    <source>
        <dbReference type="ARBA" id="ARBA00022679"/>
    </source>
</evidence>
<dbReference type="GO" id="GO:0110051">
    <property type="term" value="P:metabolite repair"/>
    <property type="evidence" value="ECO:0007669"/>
    <property type="project" value="TreeGrafter"/>
</dbReference>
<dbReference type="Pfam" id="PF01648">
    <property type="entry name" value="ACPS"/>
    <property type="match status" value="1"/>
</dbReference>
<comment type="catalytic activity">
    <reaction evidence="13">
        <text>apo-[ACP] + CoA = holo-[ACP] + adenosine 3',5'-bisphosphate + H(+)</text>
        <dbReference type="Rhea" id="RHEA:12068"/>
        <dbReference type="Rhea" id="RHEA-COMP:9685"/>
        <dbReference type="Rhea" id="RHEA-COMP:9690"/>
        <dbReference type="ChEBI" id="CHEBI:15378"/>
        <dbReference type="ChEBI" id="CHEBI:29999"/>
        <dbReference type="ChEBI" id="CHEBI:57287"/>
        <dbReference type="ChEBI" id="CHEBI:58343"/>
        <dbReference type="ChEBI" id="CHEBI:64479"/>
        <dbReference type="EC" id="2.7.8.7"/>
    </reaction>
</comment>
<dbReference type="RefSeq" id="WP_005587023.1">
    <property type="nucleotide sequence ID" value="NZ_LT669839.1"/>
</dbReference>
<evidence type="ECO:0000256" key="12">
    <source>
        <dbReference type="ARBA" id="ARBA00023239"/>
    </source>
</evidence>
<keyword evidence="17" id="KW-1185">Reference proteome</keyword>
<accession>M1ZL94</accession>
<dbReference type="EMBL" id="LT669839">
    <property type="protein sequence ID" value="SHD75571.1"/>
    <property type="molecule type" value="Genomic_DNA"/>
</dbReference>
<keyword evidence="9 14" id="KW-0520">NAD</keyword>
<keyword evidence="10 13" id="KW-0443">Lipid metabolism</keyword>
<organism evidence="16 17">
    <name type="scientific">[Clostridium] ultunense Esp</name>
    <dbReference type="NCBI Taxonomy" id="1288971"/>
    <lineage>
        <taxon>Bacteria</taxon>
        <taxon>Bacillati</taxon>
        <taxon>Bacillota</taxon>
        <taxon>Tissierellia</taxon>
        <taxon>Tissierellales</taxon>
        <taxon>Tepidimicrobiaceae</taxon>
        <taxon>Schnuerera</taxon>
    </lineage>
</organism>
<dbReference type="GO" id="GO:0046496">
    <property type="term" value="P:nicotinamide nucleotide metabolic process"/>
    <property type="evidence" value="ECO:0007669"/>
    <property type="project" value="UniProtKB-UniRule"/>
</dbReference>
<evidence type="ECO:0000313" key="16">
    <source>
        <dbReference type="EMBL" id="SHD75571.1"/>
    </source>
</evidence>
<dbReference type="HAMAP" id="MF_01965">
    <property type="entry name" value="NADHX_dehydratase"/>
    <property type="match status" value="1"/>
</dbReference>
<dbReference type="InterPro" id="IPR002582">
    <property type="entry name" value="ACPS"/>
</dbReference>
<dbReference type="PANTHER" id="PTHR12592:SF0">
    <property type="entry name" value="ATP-DEPENDENT (S)-NAD(P)H-HYDRATE DEHYDRATASE"/>
    <property type="match status" value="1"/>
</dbReference>
<dbReference type="InterPro" id="IPR037143">
    <property type="entry name" value="4-PPantetheinyl_Trfase_dom_sf"/>
</dbReference>
<dbReference type="HOGENOM" id="CLU_024853_2_2_9"/>
<evidence type="ECO:0000256" key="1">
    <source>
        <dbReference type="ARBA" id="ARBA00022516"/>
    </source>
</evidence>
<keyword evidence="2 13" id="KW-0808">Transferase</keyword>
<dbReference type="OrthoDB" id="9806925at2"/>
<evidence type="ECO:0000256" key="13">
    <source>
        <dbReference type="HAMAP-Rule" id="MF_00101"/>
    </source>
</evidence>
<dbReference type="Gene3D" id="3.40.1190.20">
    <property type="match status" value="1"/>
</dbReference>
<feature type="binding site" evidence="14">
    <location>
        <position position="357"/>
    </location>
    <ligand>
        <name>AMP</name>
        <dbReference type="ChEBI" id="CHEBI:456215"/>
    </ligand>
</feature>
<feature type="binding site" evidence="14">
    <location>
        <position position="291"/>
    </location>
    <ligand>
        <name>(6S)-NADPHX</name>
        <dbReference type="ChEBI" id="CHEBI:64076"/>
    </ligand>
</feature>
<dbReference type="Pfam" id="PF01256">
    <property type="entry name" value="Carb_kinase"/>
    <property type="match status" value="1"/>
</dbReference>
<reference evidence="16 17" key="1">
    <citation type="submission" date="2016-11" db="EMBL/GenBank/DDBJ databases">
        <authorList>
            <person name="Manzoor S."/>
        </authorList>
    </citation>
    <scope>NUCLEOTIDE SEQUENCE [LARGE SCALE GENOMIC DNA]</scope>
    <source>
        <strain evidence="16">Clostridium ultunense strain Esp</strain>
    </source>
</reference>
<feature type="binding site" evidence="14">
    <location>
        <position position="168"/>
    </location>
    <ligand>
        <name>(6S)-NADPHX</name>
        <dbReference type="ChEBI" id="CHEBI:64076"/>
    </ligand>
</feature>
<evidence type="ECO:0000313" key="17">
    <source>
        <dbReference type="Proteomes" id="UP000245423"/>
    </source>
</evidence>
<feature type="domain" description="YjeF C-terminal" evidence="15">
    <location>
        <begin position="133"/>
        <end position="417"/>
    </location>
</feature>
<evidence type="ECO:0000256" key="5">
    <source>
        <dbReference type="ARBA" id="ARBA00022832"/>
    </source>
</evidence>
<sequence length="419" mass="45713">MILGNGVDIVKVSRIENLLKNKKDGFLHKVFTQNEIEYIKNTGCNPQTISGIFAAKEALSKLLGTGIGKVNWKDMEVFHDERGKPYVKLYNEGLNISQNLGIENIELSISHEKEYAIAFVIGEGKSEKVDVKVPDDIKNILPMREKDSHKGTFGRVGIIAGSKGMAGAAYLATMAALRSGSGLVYAIIPNSLNEILSIKLTEAIIKSVEDEDAGHFNLYSFDGLKEIIDDMDVLALGPGIGVDEIRIELVNKILSTYEKPIVLDADGINCISKGNPDILSNRKAETVITPHPGELSRLLRLDIDTIQKKRFEYSKMISNKYNVITVLKGANTLVTNPKGDIYINFSGNPGMATAGSGDLLTGIIASFIGQGITSYEAAVLGVYCHGIAGDLAKMDKGEYGMISRDILDNIPYSIKRLEW</sequence>
<dbReference type="GO" id="GO:0052856">
    <property type="term" value="F:NAD(P)HX epimerase activity"/>
    <property type="evidence" value="ECO:0007669"/>
    <property type="project" value="TreeGrafter"/>
</dbReference>
<evidence type="ECO:0000256" key="8">
    <source>
        <dbReference type="ARBA" id="ARBA00022857"/>
    </source>
</evidence>
<dbReference type="AlphaFoldDB" id="M1ZL94"/>
<dbReference type="HAMAP" id="MF_00101">
    <property type="entry name" value="AcpS"/>
    <property type="match status" value="1"/>
</dbReference>
<dbReference type="CDD" id="cd01171">
    <property type="entry name" value="YXKO-related"/>
    <property type="match status" value="1"/>
</dbReference>
<keyword evidence="5 13" id="KW-0276">Fatty acid metabolism</keyword>
<dbReference type="NCBIfam" id="TIGR00556">
    <property type="entry name" value="pantethn_trn"/>
    <property type="match status" value="1"/>
</dbReference>
<comment type="function">
    <text evidence="13">Transfers the 4'-phosphopantetheine moiety from coenzyme A to a Ser of acyl-carrier-protein.</text>
</comment>
<feature type="binding site" evidence="14">
    <location>
        <position position="358"/>
    </location>
    <ligand>
        <name>(6S)-NADPHX</name>
        <dbReference type="ChEBI" id="CHEBI:64076"/>
    </ligand>
</feature>
<dbReference type="InterPro" id="IPR004568">
    <property type="entry name" value="Ppantetheine-prot_Trfase_dom"/>
</dbReference>
<evidence type="ECO:0000256" key="3">
    <source>
        <dbReference type="ARBA" id="ARBA00022723"/>
    </source>
</evidence>
<evidence type="ECO:0000256" key="4">
    <source>
        <dbReference type="ARBA" id="ARBA00022741"/>
    </source>
</evidence>
<dbReference type="NCBIfam" id="TIGR00196">
    <property type="entry name" value="yjeF_cterm"/>
    <property type="match status" value="1"/>
</dbReference>
<dbReference type="PROSITE" id="PS51383">
    <property type="entry name" value="YJEF_C_3"/>
    <property type="match status" value="1"/>
</dbReference>
<dbReference type="GO" id="GO:0006633">
    <property type="term" value="P:fatty acid biosynthetic process"/>
    <property type="evidence" value="ECO:0007669"/>
    <property type="project" value="UniProtKB-UniRule"/>
</dbReference>
<gene>
    <name evidence="13 16" type="primary">acpS</name>
    <name evidence="14" type="synonym">nnrD</name>
    <name evidence="16" type="ORF">CUESP1_0172</name>
</gene>
<comment type="function">
    <text evidence="14">Catalyzes the dehydration of the S-form of NAD(P)HX at the expense of ADP, which is converted to AMP. Together with NAD(P)HX epimerase, which catalyzes the epimerization of the S- and R-forms, the enzyme allows the repair of both epimers of NAD(P)HX, a damaged form of NAD(P)H that is a result of enzymatic or heat-dependent hydration.</text>
</comment>
<feature type="binding site" evidence="14">
    <location>
        <begin position="328"/>
        <end position="332"/>
    </location>
    <ligand>
        <name>AMP</name>
        <dbReference type="ChEBI" id="CHEBI:456215"/>
    </ligand>
</feature>
<evidence type="ECO:0000256" key="9">
    <source>
        <dbReference type="ARBA" id="ARBA00023027"/>
    </source>
</evidence>
<dbReference type="PANTHER" id="PTHR12592">
    <property type="entry name" value="ATP-DEPENDENT (S)-NAD(P)H-HYDRATE DEHYDRATASE FAMILY MEMBER"/>
    <property type="match status" value="1"/>
</dbReference>
<keyword evidence="7 13" id="KW-0460">Magnesium</keyword>
<evidence type="ECO:0000256" key="11">
    <source>
        <dbReference type="ARBA" id="ARBA00023160"/>
    </source>
</evidence>
<dbReference type="GO" id="GO:0008897">
    <property type="term" value="F:holo-[acyl-carrier-protein] synthase activity"/>
    <property type="evidence" value="ECO:0007669"/>
    <property type="project" value="UniProtKB-UniRule"/>
</dbReference>
<evidence type="ECO:0000259" key="15">
    <source>
        <dbReference type="PROSITE" id="PS51383"/>
    </source>
</evidence>
<dbReference type="GO" id="GO:0000287">
    <property type="term" value="F:magnesium ion binding"/>
    <property type="evidence" value="ECO:0007669"/>
    <property type="project" value="UniProtKB-UniRule"/>
</dbReference>
<evidence type="ECO:0000256" key="10">
    <source>
        <dbReference type="ARBA" id="ARBA00023098"/>
    </source>
</evidence>
<dbReference type="InterPro" id="IPR000631">
    <property type="entry name" value="CARKD"/>
</dbReference>
<dbReference type="EC" id="2.7.8.7" evidence="13"/>
<dbReference type="Gene3D" id="3.90.470.20">
    <property type="entry name" value="4'-phosphopantetheinyl transferase domain"/>
    <property type="match status" value="1"/>
</dbReference>
<keyword evidence="4 14" id="KW-0547">Nucleotide-binding</keyword>
<feature type="binding site" evidence="13">
    <location>
        <position position="57"/>
    </location>
    <ligand>
        <name>Mg(2+)</name>
        <dbReference type="ChEBI" id="CHEBI:18420"/>
    </ligand>
</feature>
<proteinExistence type="inferred from homology"/>
<dbReference type="GO" id="GO:0052855">
    <property type="term" value="F:ADP-dependent NAD(P)H-hydrate dehydratase activity"/>
    <property type="evidence" value="ECO:0007669"/>
    <property type="project" value="UniProtKB-UniRule"/>
</dbReference>
<comment type="subunit">
    <text evidence="14">Homotetramer.</text>
</comment>
<feature type="binding site" evidence="13">
    <location>
        <position position="8"/>
    </location>
    <ligand>
        <name>Mg(2+)</name>
        <dbReference type="ChEBI" id="CHEBI:18420"/>
    </ligand>
</feature>
<name>M1ZL94_9FIRM</name>
<keyword evidence="13" id="KW-0963">Cytoplasm</keyword>
<dbReference type="InterPro" id="IPR008278">
    <property type="entry name" value="4-PPantetheinyl_Trfase_dom"/>
</dbReference>
<dbReference type="GO" id="GO:0005524">
    <property type="term" value="F:ATP binding"/>
    <property type="evidence" value="ECO:0007669"/>
    <property type="project" value="UniProtKB-KW"/>
</dbReference>
<keyword evidence="8 14" id="KW-0521">NADP</keyword>
<dbReference type="GO" id="GO:0005737">
    <property type="term" value="C:cytoplasm"/>
    <property type="evidence" value="ECO:0007669"/>
    <property type="project" value="UniProtKB-SubCell"/>
</dbReference>
<keyword evidence="12 14" id="KW-0456">Lyase</keyword>
<dbReference type="InterPro" id="IPR029056">
    <property type="entry name" value="Ribokinase-like"/>
</dbReference>
<dbReference type="SUPFAM" id="SSF53613">
    <property type="entry name" value="Ribokinase-like"/>
    <property type="match status" value="1"/>
</dbReference>
<comment type="similarity">
    <text evidence="13">Belongs to the P-Pant transferase superfamily. AcpS family.</text>
</comment>
<comment type="cofactor">
    <cofactor evidence="13">
        <name>Mg(2+)</name>
        <dbReference type="ChEBI" id="CHEBI:18420"/>
    </cofactor>
</comment>
<comment type="catalytic activity">
    <reaction evidence="14">
        <text>(6S)-NADHX + ADP = AMP + phosphate + NADH + H(+)</text>
        <dbReference type="Rhea" id="RHEA:32223"/>
        <dbReference type="ChEBI" id="CHEBI:15378"/>
        <dbReference type="ChEBI" id="CHEBI:43474"/>
        <dbReference type="ChEBI" id="CHEBI:57945"/>
        <dbReference type="ChEBI" id="CHEBI:64074"/>
        <dbReference type="ChEBI" id="CHEBI:456215"/>
        <dbReference type="ChEBI" id="CHEBI:456216"/>
        <dbReference type="EC" id="4.2.1.136"/>
    </reaction>
</comment>
<protein>
    <recommendedName>
        <fullName evidence="13 14">Multifunctional fusion protein</fullName>
    </recommendedName>
    <domain>
        <recommendedName>
            <fullName evidence="13">Holo-[acyl-carrier-protein] synthase</fullName>
            <shortName evidence="13">Holo-ACP synthase</shortName>
            <ecNumber evidence="13">2.7.8.7</ecNumber>
        </recommendedName>
        <alternativeName>
            <fullName evidence="13">4'-phosphopantetheinyl transferase AcpS</fullName>
        </alternativeName>
    </domain>
    <domain>
        <recommendedName>
            <fullName evidence="14">ADP-dependent (S)-NAD(P)H-hydrate dehydratase</fullName>
            <ecNumber evidence="14">4.2.1.136</ecNumber>
        </recommendedName>
        <alternativeName>
            <fullName evidence="14">ADP-dependent NAD(P)HX dehydratase</fullName>
        </alternativeName>
    </domain>
</protein>
<comment type="similarity">
    <text evidence="14">Belongs to the NnrD/CARKD family.</text>
</comment>
<evidence type="ECO:0000256" key="6">
    <source>
        <dbReference type="ARBA" id="ARBA00022840"/>
    </source>
</evidence>